<evidence type="ECO:0000256" key="1">
    <source>
        <dbReference type="SAM" id="Phobius"/>
    </source>
</evidence>
<feature type="transmembrane region" description="Helical" evidence="1">
    <location>
        <begin position="125"/>
        <end position="145"/>
    </location>
</feature>
<proteinExistence type="predicted"/>
<dbReference type="InterPro" id="IPR051311">
    <property type="entry name" value="DedA_domain"/>
</dbReference>
<feature type="transmembrane region" description="Helical" evidence="1">
    <location>
        <begin position="165"/>
        <end position="183"/>
    </location>
</feature>
<evidence type="ECO:0000313" key="3">
    <source>
        <dbReference type="EMBL" id="ABG63871.1"/>
    </source>
</evidence>
<dbReference type="AlphaFoldDB" id="Q11FF4"/>
<sequence>MIDAIHLLIERFGLIAVFLGCVAEGESVAILGGFFAHQGLLETWQVIAMAFAGSFMSDTLFFLAGKYFSGSSMVRKARQKPAFSYACRMVERYPAPYVLINRYVYGFRLIGGVVAGLSSISLPKFMALNAASSLIWALLFIGIGYVFGLGAEQLVGGELAKHERLLFGFGFCLIGIGAGWYATRRFSRYFLGQI</sequence>
<dbReference type="PANTHER" id="PTHR42709:SF2">
    <property type="entry name" value="INNER MEMBRANE PROTEIN YOHD"/>
    <property type="match status" value="1"/>
</dbReference>
<gene>
    <name evidence="3" type="ordered locus">Meso_2487</name>
</gene>
<name>Q11FF4_CHESB</name>
<keyword evidence="1" id="KW-1133">Transmembrane helix</keyword>
<evidence type="ECO:0000259" key="2">
    <source>
        <dbReference type="Pfam" id="PF09335"/>
    </source>
</evidence>
<feature type="domain" description="VTT" evidence="2">
    <location>
        <begin position="26"/>
        <end position="145"/>
    </location>
</feature>
<keyword evidence="1" id="KW-0812">Transmembrane</keyword>
<keyword evidence="1" id="KW-0472">Membrane</keyword>
<feature type="transmembrane region" description="Helical" evidence="1">
    <location>
        <begin position="47"/>
        <end position="68"/>
    </location>
</feature>
<organism evidence="3">
    <name type="scientific">Chelativorans sp. (strain BNC1)</name>
    <dbReference type="NCBI Taxonomy" id="266779"/>
    <lineage>
        <taxon>Bacteria</taxon>
        <taxon>Pseudomonadati</taxon>
        <taxon>Pseudomonadota</taxon>
        <taxon>Alphaproteobacteria</taxon>
        <taxon>Hyphomicrobiales</taxon>
        <taxon>Phyllobacteriaceae</taxon>
        <taxon>Chelativorans</taxon>
    </lineage>
</organism>
<feature type="transmembrane region" description="Helical" evidence="1">
    <location>
        <begin position="12"/>
        <end position="35"/>
    </location>
</feature>
<dbReference type="PANTHER" id="PTHR42709">
    <property type="entry name" value="ALKALINE PHOSPHATASE LIKE PROTEIN"/>
    <property type="match status" value="1"/>
</dbReference>
<dbReference type="STRING" id="266779.Meso_2487"/>
<accession>Q11FF4</accession>
<dbReference type="Pfam" id="PF09335">
    <property type="entry name" value="VTT_dom"/>
    <property type="match status" value="1"/>
</dbReference>
<dbReference type="OrthoDB" id="948134at2"/>
<dbReference type="InterPro" id="IPR032816">
    <property type="entry name" value="VTT_dom"/>
</dbReference>
<reference evidence="3" key="1">
    <citation type="submission" date="2006-06" db="EMBL/GenBank/DDBJ databases">
        <title>Complete sequence of chromosome of Chelativorans sp. BNC1.</title>
        <authorList>
            <consortium name="US DOE Joint Genome Institute"/>
            <person name="Copeland A."/>
            <person name="Lucas S."/>
            <person name="Lapidus A."/>
            <person name="Barry K."/>
            <person name="Detter J.C."/>
            <person name="Glavina del Rio T."/>
            <person name="Hammon N."/>
            <person name="Israni S."/>
            <person name="Dalin E."/>
            <person name="Tice H."/>
            <person name="Pitluck S."/>
            <person name="Chertkov O."/>
            <person name="Brettin T."/>
            <person name="Bruce D."/>
            <person name="Han C."/>
            <person name="Tapia R."/>
            <person name="Gilna P."/>
            <person name="Schmutz J."/>
            <person name="Larimer F."/>
            <person name="Land M."/>
            <person name="Hauser L."/>
            <person name="Kyrpides N."/>
            <person name="Mikhailova N."/>
            <person name="Richardson P."/>
        </authorList>
    </citation>
    <scope>NUCLEOTIDE SEQUENCE</scope>
    <source>
        <strain evidence="3">BNC1</strain>
    </source>
</reference>
<protein>
    <recommendedName>
        <fullName evidence="2">VTT domain-containing protein</fullName>
    </recommendedName>
</protein>
<dbReference type="GO" id="GO:0005886">
    <property type="term" value="C:plasma membrane"/>
    <property type="evidence" value="ECO:0007669"/>
    <property type="project" value="TreeGrafter"/>
</dbReference>
<dbReference type="eggNOG" id="COG0586">
    <property type="taxonomic scope" value="Bacteria"/>
</dbReference>
<dbReference type="HOGENOM" id="CLU_044208_7_2_5"/>
<dbReference type="EMBL" id="CP000390">
    <property type="protein sequence ID" value="ABG63871.1"/>
    <property type="molecule type" value="Genomic_DNA"/>
</dbReference>
<dbReference type="KEGG" id="mes:Meso_2487"/>